<evidence type="ECO:0000313" key="5">
    <source>
        <dbReference type="EMBL" id="MFC3477424.1"/>
    </source>
</evidence>
<dbReference type="InterPro" id="IPR004521">
    <property type="entry name" value="Uncharacterised_CHP00451"/>
</dbReference>
<evidence type="ECO:0000259" key="4">
    <source>
        <dbReference type="SMART" id="SM00359"/>
    </source>
</evidence>
<dbReference type="Gene3D" id="3.20.20.105">
    <property type="entry name" value="Queuine tRNA-ribosyltransferase-like"/>
    <property type="match status" value="1"/>
</dbReference>
<dbReference type="SUPFAM" id="SSF88802">
    <property type="entry name" value="Pre-PUA domain"/>
    <property type="match status" value="1"/>
</dbReference>
<dbReference type="InterPro" id="IPR036974">
    <property type="entry name" value="PUA_sf"/>
</dbReference>
<keyword evidence="6" id="KW-1185">Reference proteome</keyword>
<dbReference type="NCBIfam" id="TIGR00451">
    <property type="entry name" value="unchar_dom_2"/>
    <property type="match status" value="1"/>
</dbReference>
<evidence type="ECO:0000256" key="1">
    <source>
        <dbReference type="ARBA" id="ARBA00005030"/>
    </source>
</evidence>
<dbReference type="PANTHER" id="PTHR46499:SF2">
    <property type="entry name" value="ARCHAEOSINE SYNTHASE"/>
    <property type="match status" value="1"/>
</dbReference>
<dbReference type="InterPro" id="IPR036895">
    <property type="entry name" value="Uracil-DNA_glycosylase-like_sf"/>
</dbReference>
<dbReference type="GeneID" id="69116649"/>
<dbReference type="AlphaFoldDB" id="A0ABD5NED7"/>
<keyword evidence="5" id="KW-0808">Transferase</keyword>
<feature type="domain" description="PUA" evidence="4">
    <location>
        <begin position="516"/>
        <end position="583"/>
    </location>
</feature>
<evidence type="ECO:0000256" key="2">
    <source>
        <dbReference type="ARBA" id="ARBA00008906"/>
    </source>
</evidence>
<dbReference type="SUPFAM" id="SSF52141">
    <property type="entry name" value="Uracil-DNA glycosylase-like"/>
    <property type="match status" value="1"/>
</dbReference>
<dbReference type="SUPFAM" id="SSF51713">
    <property type="entry name" value="tRNA-guanine transglycosylase"/>
    <property type="match status" value="1"/>
</dbReference>
<dbReference type="SMART" id="SM00359">
    <property type="entry name" value="PUA"/>
    <property type="match status" value="1"/>
</dbReference>
<dbReference type="InterPro" id="IPR015947">
    <property type="entry name" value="PUA-like_sf"/>
</dbReference>
<dbReference type="Proteomes" id="UP001595660">
    <property type="component" value="Unassembled WGS sequence"/>
</dbReference>
<proteinExistence type="inferred from homology"/>
<dbReference type="EC" id="2.6.1.97" evidence="5"/>
<sequence>MTDYFEVHERDAAARVGELRLAESVTTPALADDVVEDAGSRWAEPQSLPEGDDFVLTVLPHRAFPSGTADEVQESFAPDYPDVDYPSAAVVSPETADDFGADAYVLSGAPGTVGHGSAFRDAVVEVREAVPDDTALYLPGVATPQNVAVLVYAGVDLVDADRAVIRGTQGTYLTTDGEYDLDELDELPCACSACRQPISEFDREDCVDHNVALLEAELARVRRRIRDGRLRDYVEGQARHEAWVTAAFREFDQQYGYLEERTPALRDSLLLASTEDALRRVEIQRFADRVTSRYKKRLDGHPLLLVPCSARKPYSDSQSHRQFQDAADYRAHMVSITSPIGVVPQELELTYPAQHYDSVVTGRWSEEEKDFVARVLKRYLERTDYSRVIAHVPPEGYRDICERVAGEVDVPFEFTVEEHPTTSEALGELNAALAGEDKIWVQEREEATLRSVADYFIGDGAGDDLFPDLEVQGRYPKLQALDADGEQLAALVPEYGSLSFTLAGARRWVDSDAPTKRVEIDGFVPQGSVLAPGILDASDDIRVGDEVVVEGPKAFAVGRAQMPGPAMADATRGVAVQVRHCEEK</sequence>
<dbReference type="RefSeq" id="WP_232571449.1">
    <property type="nucleotide sequence ID" value="NZ_CP089466.1"/>
</dbReference>
<evidence type="ECO:0000256" key="3">
    <source>
        <dbReference type="ARBA" id="ARBA00022694"/>
    </source>
</evidence>
<dbReference type="Gene3D" id="2.30.130.10">
    <property type="entry name" value="PUA domain"/>
    <property type="match status" value="1"/>
</dbReference>
<comment type="caution">
    <text evidence="5">The sequence shown here is derived from an EMBL/GenBank/DDBJ whole genome shotgun (WGS) entry which is preliminary data.</text>
</comment>
<dbReference type="InterPro" id="IPR029402">
    <property type="entry name" value="TGT_C2"/>
</dbReference>
<dbReference type="PROSITE" id="PS50890">
    <property type="entry name" value="PUA"/>
    <property type="match status" value="1"/>
</dbReference>
<dbReference type="Pfam" id="PF17884">
    <property type="entry name" value="DUF5591"/>
    <property type="match status" value="1"/>
</dbReference>
<dbReference type="InterPro" id="IPR036511">
    <property type="entry name" value="TGT-like_sf"/>
</dbReference>
<dbReference type="GO" id="GO:0008033">
    <property type="term" value="P:tRNA processing"/>
    <property type="evidence" value="ECO:0007669"/>
    <property type="project" value="UniProtKB-KW"/>
</dbReference>
<accession>A0ABD5NED7</accession>
<dbReference type="Gene3D" id="3.10.450.90">
    <property type="entry name" value="ArcTGT, C2 domain"/>
    <property type="match status" value="1"/>
</dbReference>
<comment type="similarity">
    <text evidence="2">Belongs to the archaeosine synthase type 1 family.</text>
</comment>
<evidence type="ECO:0000313" key="6">
    <source>
        <dbReference type="Proteomes" id="UP001595660"/>
    </source>
</evidence>
<keyword evidence="5" id="KW-0032">Aminotransferase</keyword>
<dbReference type="GO" id="GO:0008483">
    <property type="term" value="F:transaminase activity"/>
    <property type="evidence" value="ECO:0007669"/>
    <property type="project" value="UniProtKB-KW"/>
</dbReference>
<keyword evidence="3" id="KW-0819">tRNA processing</keyword>
<dbReference type="InterPro" id="IPR038250">
    <property type="entry name" value="TGT_C2_sf"/>
</dbReference>
<dbReference type="Gene3D" id="3.40.50.10630">
    <property type="entry name" value="Uracil-DNA glycosylase-like"/>
    <property type="match status" value="1"/>
</dbReference>
<dbReference type="NCBIfam" id="NF040592">
    <property type="entry name" value="tRNA_mod_ArcS"/>
    <property type="match status" value="1"/>
</dbReference>
<dbReference type="InterPro" id="IPR040777">
    <property type="entry name" value="DUF5591"/>
</dbReference>
<protein>
    <submittedName>
        <fullName evidence="5">Archaeosine synthase subunit alpha</fullName>
        <ecNumber evidence="5">2.6.1.97</ecNumber>
    </submittedName>
</protein>
<name>A0ABD5NED7_9EURY</name>
<reference evidence="5 6" key="1">
    <citation type="journal article" date="2019" name="Int. J. Syst. Evol. Microbiol.">
        <title>The Global Catalogue of Microorganisms (GCM) 10K type strain sequencing project: providing services to taxonomists for standard genome sequencing and annotation.</title>
        <authorList>
            <consortium name="The Broad Institute Genomics Platform"/>
            <consortium name="The Broad Institute Genome Sequencing Center for Infectious Disease"/>
            <person name="Wu L."/>
            <person name="Ma J."/>
        </authorList>
    </citation>
    <scope>NUCLEOTIDE SEQUENCE [LARGE SCALE GENOMIC DNA]</scope>
    <source>
        <strain evidence="5 6">CGMCC 1.12562</strain>
    </source>
</reference>
<dbReference type="Pfam" id="PF01472">
    <property type="entry name" value="PUA"/>
    <property type="match status" value="1"/>
</dbReference>
<dbReference type="EMBL" id="JBHRWN010000002">
    <property type="protein sequence ID" value="MFC3477424.1"/>
    <property type="molecule type" value="Genomic_DNA"/>
</dbReference>
<organism evidence="5 6">
    <name type="scientific">Halobacterium litoreum</name>
    <dbReference type="NCBI Taxonomy" id="2039234"/>
    <lineage>
        <taxon>Archaea</taxon>
        <taxon>Methanobacteriati</taxon>
        <taxon>Methanobacteriota</taxon>
        <taxon>Stenosarchaea group</taxon>
        <taxon>Halobacteria</taxon>
        <taxon>Halobacteriales</taxon>
        <taxon>Halobacteriaceae</taxon>
        <taxon>Halobacterium</taxon>
    </lineage>
</organism>
<dbReference type="Pfam" id="PF14810">
    <property type="entry name" value="TGT_C2"/>
    <property type="match status" value="1"/>
</dbReference>
<comment type="pathway">
    <text evidence="1">tRNA modification; archaeosine-tRNA biosynthesis.</text>
</comment>
<dbReference type="InterPro" id="IPR002616">
    <property type="entry name" value="tRNA_ribo_trans-like"/>
</dbReference>
<dbReference type="PANTHER" id="PTHR46499">
    <property type="entry name" value="QUEUINE TRNA-RIBOSYLTRANSFERASE"/>
    <property type="match status" value="1"/>
</dbReference>
<dbReference type="InterPro" id="IPR050076">
    <property type="entry name" value="ArchSynthase1/Queuine_TRR"/>
</dbReference>
<dbReference type="CDD" id="cd21149">
    <property type="entry name" value="PUA_archaeosine_TGT"/>
    <property type="match status" value="1"/>
</dbReference>
<dbReference type="GO" id="GO:0002948">
    <property type="term" value="F:archaeosine synthase activity"/>
    <property type="evidence" value="ECO:0007669"/>
    <property type="project" value="UniProtKB-EC"/>
</dbReference>
<dbReference type="InterPro" id="IPR002478">
    <property type="entry name" value="PUA"/>
</dbReference>
<dbReference type="Pfam" id="PF01702">
    <property type="entry name" value="TGT"/>
    <property type="match status" value="1"/>
</dbReference>
<dbReference type="InterPro" id="IPR053418">
    <property type="entry name" value="Archaeosine_synthase_1"/>
</dbReference>
<gene>
    <name evidence="5" type="primary">arcS</name>
    <name evidence="5" type="ORF">ACFOKC_06765</name>
</gene>
<dbReference type="SUPFAM" id="SSF88697">
    <property type="entry name" value="PUA domain-like"/>
    <property type="match status" value="1"/>
</dbReference>